<feature type="compositionally biased region" description="Polar residues" evidence="1">
    <location>
        <begin position="335"/>
        <end position="347"/>
    </location>
</feature>
<evidence type="ECO:0000256" key="1">
    <source>
        <dbReference type="SAM" id="MobiDB-lite"/>
    </source>
</evidence>
<feature type="chain" id="PRO_5044829166" evidence="2">
    <location>
        <begin position="21"/>
        <end position="360"/>
    </location>
</feature>
<feature type="non-terminal residue" evidence="3">
    <location>
        <position position="1"/>
    </location>
</feature>
<keyword evidence="2" id="KW-0732">Signal</keyword>
<feature type="region of interest" description="Disordered" evidence="1">
    <location>
        <begin position="91"/>
        <end position="116"/>
    </location>
</feature>
<gene>
    <name evidence="3" type="ORF">M9458_035872</name>
</gene>
<evidence type="ECO:0000313" key="4">
    <source>
        <dbReference type="Proteomes" id="UP001529510"/>
    </source>
</evidence>
<feature type="compositionally biased region" description="Basic and acidic residues" evidence="1">
    <location>
        <begin position="322"/>
        <end position="332"/>
    </location>
</feature>
<feature type="region of interest" description="Disordered" evidence="1">
    <location>
        <begin position="156"/>
        <end position="360"/>
    </location>
</feature>
<feature type="compositionally biased region" description="Polar residues" evidence="1">
    <location>
        <begin position="199"/>
        <end position="209"/>
    </location>
</feature>
<dbReference type="AlphaFoldDB" id="A0ABD0P269"/>
<dbReference type="EMBL" id="JAMKFB020000018">
    <property type="protein sequence ID" value="KAL0167650.1"/>
    <property type="molecule type" value="Genomic_DNA"/>
</dbReference>
<feature type="signal peptide" evidence="2">
    <location>
        <begin position="1"/>
        <end position="20"/>
    </location>
</feature>
<protein>
    <submittedName>
        <fullName evidence="3">Uncharacterized protein</fullName>
    </submittedName>
</protein>
<sequence>NLAMFLSMLVAWLIPDVPRSLKEQLKREKALLMDLLLTEEADKQCTQSHPMTPTNNDVVIKDLEEGSLEELPVCSGVVLSQSDEELKELRVTNGEDEELEEQPIASTSDLPDRPQPSICETFNTTSESLSKIACHDESPTTPSACLNQSIHSIKTGSLSRHQEIDLNGPPPREPSSRAKSRCRTLPPRHGGPEAEAHATRSSHSTTFTHLDQKVPPSPSELTRMLPRGTSKSQTSVSDSLDSELGHFIALPRPPSKPELASSLLTVLPRPPSKPELVGSQSTGLPRPPSKPELMGSATKGLPPRDPGSKVKGRCQTLPPKHRGSETPGEPKTRPSHSTTFTHLSQQIPPSPSDLKRNTPV</sequence>
<reference evidence="3 4" key="1">
    <citation type="submission" date="2024-05" db="EMBL/GenBank/DDBJ databases">
        <title>Genome sequencing and assembly of Indian major carp, Cirrhinus mrigala (Hamilton, 1822).</title>
        <authorList>
            <person name="Mohindra V."/>
            <person name="Chowdhury L.M."/>
            <person name="Lal K."/>
            <person name="Jena J.K."/>
        </authorList>
    </citation>
    <scope>NUCLEOTIDE SEQUENCE [LARGE SCALE GENOMIC DNA]</scope>
    <source>
        <strain evidence="3">CM1030</strain>
        <tissue evidence="3">Blood</tissue>
    </source>
</reference>
<accession>A0ABD0P269</accession>
<evidence type="ECO:0000256" key="2">
    <source>
        <dbReference type="SAM" id="SignalP"/>
    </source>
</evidence>
<dbReference type="Proteomes" id="UP001529510">
    <property type="component" value="Unassembled WGS sequence"/>
</dbReference>
<keyword evidence="4" id="KW-1185">Reference proteome</keyword>
<evidence type="ECO:0000313" key="3">
    <source>
        <dbReference type="EMBL" id="KAL0167650.1"/>
    </source>
</evidence>
<organism evidence="3 4">
    <name type="scientific">Cirrhinus mrigala</name>
    <name type="common">Mrigala</name>
    <dbReference type="NCBI Taxonomy" id="683832"/>
    <lineage>
        <taxon>Eukaryota</taxon>
        <taxon>Metazoa</taxon>
        <taxon>Chordata</taxon>
        <taxon>Craniata</taxon>
        <taxon>Vertebrata</taxon>
        <taxon>Euteleostomi</taxon>
        <taxon>Actinopterygii</taxon>
        <taxon>Neopterygii</taxon>
        <taxon>Teleostei</taxon>
        <taxon>Ostariophysi</taxon>
        <taxon>Cypriniformes</taxon>
        <taxon>Cyprinidae</taxon>
        <taxon>Labeoninae</taxon>
        <taxon>Labeonini</taxon>
        <taxon>Cirrhinus</taxon>
    </lineage>
</organism>
<comment type="caution">
    <text evidence="3">The sequence shown here is derived from an EMBL/GenBank/DDBJ whole genome shotgun (WGS) entry which is preliminary data.</text>
</comment>
<name>A0ABD0P269_CIRMR</name>
<feature type="compositionally biased region" description="Polar residues" evidence="1">
    <location>
        <begin position="229"/>
        <end position="239"/>
    </location>
</feature>
<proteinExistence type="predicted"/>